<dbReference type="OrthoDB" id="113180at2"/>
<dbReference type="SUPFAM" id="SSF109854">
    <property type="entry name" value="DinB/YfiT-like putative metalloenzymes"/>
    <property type="match status" value="1"/>
</dbReference>
<proteinExistence type="predicted"/>
<gene>
    <name evidence="2" type="ORF">BJL86_2432</name>
</gene>
<keyword evidence="3" id="KW-1185">Reference proteome</keyword>
<dbReference type="KEGG" id="dtm:BJL86_2432"/>
<name>A0A173LLR0_9ACTN</name>
<dbReference type="InterPro" id="IPR024344">
    <property type="entry name" value="MDMPI_metal-binding"/>
</dbReference>
<organism evidence="2 3">
    <name type="scientific">Dietzia timorensis</name>
    <dbReference type="NCBI Taxonomy" id="499555"/>
    <lineage>
        <taxon>Bacteria</taxon>
        <taxon>Bacillati</taxon>
        <taxon>Actinomycetota</taxon>
        <taxon>Actinomycetes</taxon>
        <taxon>Mycobacteriales</taxon>
        <taxon>Dietziaceae</taxon>
        <taxon>Dietzia</taxon>
    </lineage>
</organism>
<dbReference type="EMBL" id="CP015961">
    <property type="protein sequence ID" value="ANI93196.1"/>
    <property type="molecule type" value="Genomic_DNA"/>
</dbReference>
<dbReference type="Pfam" id="PF11716">
    <property type="entry name" value="MDMPI_N"/>
    <property type="match status" value="1"/>
</dbReference>
<sequence length="291" mass="30941">MVDFVTDNDVTHGIRQSPAPLDGALDTLAALGRQLDELVAAAGDEGWHADTPAEGWDVATQIAHLHWTDRASLAAIGDKAEFDALVEGAMADPEGFVDSGARELALLPRDELVAKWRAGRDELVARLESLDPGTQIAWFGPPMRPKSMAVARIMETFAHGYDVADGLAEVPPGAPVASRAPGFKGTPAEIAALALVARIGYRTRNFSYQMNGEEPPVSDLGLTLAAPDGGTVTFGPEDAEQTVTGSLRDFCLRVTQRIALRDTDLVATGADARRWLDITQAFAGMPGKGRD</sequence>
<dbReference type="Gene3D" id="1.20.120.450">
    <property type="entry name" value="dinb family like domain"/>
    <property type="match status" value="1"/>
</dbReference>
<dbReference type="AlphaFoldDB" id="A0A173LLR0"/>
<evidence type="ECO:0000313" key="3">
    <source>
        <dbReference type="Proteomes" id="UP000186104"/>
    </source>
</evidence>
<evidence type="ECO:0000259" key="1">
    <source>
        <dbReference type="Pfam" id="PF11716"/>
    </source>
</evidence>
<dbReference type="InterPro" id="IPR017518">
    <property type="entry name" value="CHP03084"/>
</dbReference>
<dbReference type="NCBIfam" id="TIGR03083">
    <property type="entry name" value="maleylpyruvate isomerase family mycothiol-dependent enzyme"/>
    <property type="match status" value="1"/>
</dbReference>
<dbReference type="InterPro" id="IPR017517">
    <property type="entry name" value="Maleyloyr_isom"/>
</dbReference>
<protein>
    <recommendedName>
        <fullName evidence="1">Mycothiol-dependent maleylpyruvate isomerase metal-binding domain-containing protein</fullName>
    </recommendedName>
</protein>
<feature type="domain" description="Mycothiol-dependent maleylpyruvate isomerase metal-binding" evidence="1">
    <location>
        <begin position="28"/>
        <end position="164"/>
    </location>
</feature>
<dbReference type="GO" id="GO:0046872">
    <property type="term" value="F:metal ion binding"/>
    <property type="evidence" value="ECO:0007669"/>
    <property type="project" value="InterPro"/>
</dbReference>
<dbReference type="STRING" id="499555.BJL86_2432"/>
<dbReference type="Proteomes" id="UP000186104">
    <property type="component" value="Chromosome"/>
</dbReference>
<dbReference type="InterPro" id="IPR034660">
    <property type="entry name" value="DinB/YfiT-like"/>
</dbReference>
<evidence type="ECO:0000313" key="2">
    <source>
        <dbReference type="EMBL" id="ANI93196.1"/>
    </source>
</evidence>
<accession>A0A173LLR0</accession>
<dbReference type="NCBIfam" id="TIGR03084">
    <property type="entry name" value="TIGR03084 family metal-binding protein"/>
    <property type="match status" value="1"/>
</dbReference>
<reference evidence="2 3" key="1">
    <citation type="submission" date="2016-06" db="EMBL/GenBank/DDBJ databases">
        <title>Complete genome sequence of a saline-alkali tolerant type strain Dietzia timorensis ID05-A0528T.</title>
        <authorList>
            <person name="Wu X."/>
        </authorList>
    </citation>
    <scope>NUCLEOTIDE SEQUENCE [LARGE SCALE GENOMIC DNA]</scope>
    <source>
        <strain evidence="2 3">ID05-A0528</strain>
    </source>
</reference>